<keyword evidence="2" id="KW-1185">Reference proteome</keyword>
<comment type="caution">
    <text evidence="1">The sequence shown here is derived from an EMBL/GenBank/DDBJ whole genome shotgun (WGS) entry which is preliminary data.</text>
</comment>
<gene>
    <name evidence="1" type="ORF">P872_01060</name>
</gene>
<sequence length="62" mass="7292">MSTRNHRREKNPKLPDPDFKWIGLNPKHTFGNLMGLNLQGNQAIWKIRHCTDKLRLKKGIID</sequence>
<reference evidence="1 2" key="1">
    <citation type="journal article" date="2013" name="Genome Announc.">
        <title>Draft Genome Sequence of the Psychrophilic and Alkaliphilic Rhodonellum psychrophilum Strain GCM71T.</title>
        <authorList>
            <person name="Hauptmann A.L."/>
            <person name="Glaring M.A."/>
            <person name="Hallin P.F."/>
            <person name="Prieme A."/>
            <person name="Stougaard P."/>
        </authorList>
    </citation>
    <scope>NUCLEOTIDE SEQUENCE [LARGE SCALE GENOMIC DNA]</scope>
    <source>
        <strain evidence="1 2">GCM71</strain>
    </source>
</reference>
<dbReference type="AlphaFoldDB" id="U5C2T7"/>
<accession>U5C2T7</accession>
<name>U5C2T7_9BACT</name>
<dbReference type="Proteomes" id="UP000016843">
    <property type="component" value="Unassembled WGS sequence"/>
</dbReference>
<dbReference type="EMBL" id="AWXR01000007">
    <property type="protein sequence ID" value="ERM84129.1"/>
    <property type="molecule type" value="Genomic_DNA"/>
</dbReference>
<evidence type="ECO:0000313" key="1">
    <source>
        <dbReference type="EMBL" id="ERM84129.1"/>
    </source>
</evidence>
<protein>
    <submittedName>
        <fullName evidence="1">Uncharacterized protein</fullName>
    </submittedName>
</protein>
<organism evidence="1 2">
    <name type="scientific">Rhodonellum psychrophilum GCM71 = DSM 17998</name>
    <dbReference type="NCBI Taxonomy" id="1123057"/>
    <lineage>
        <taxon>Bacteria</taxon>
        <taxon>Pseudomonadati</taxon>
        <taxon>Bacteroidota</taxon>
        <taxon>Cytophagia</taxon>
        <taxon>Cytophagales</taxon>
        <taxon>Cytophagaceae</taxon>
        <taxon>Rhodonellum</taxon>
    </lineage>
</organism>
<evidence type="ECO:0000313" key="2">
    <source>
        <dbReference type="Proteomes" id="UP000016843"/>
    </source>
</evidence>
<proteinExistence type="predicted"/>